<evidence type="ECO:0000313" key="4">
    <source>
        <dbReference type="Proteomes" id="UP001597286"/>
    </source>
</evidence>
<evidence type="ECO:0000259" key="1">
    <source>
        <dbReference type="Pfam" id="PF04168"/>
    </source>
</evidence>
<keyword evidence="4" id="KW-1185">Reference proteome</keyword>
<dbReference type="PANTHER" id="PTHR34595:SF2">
    <property type="entry name" value="BLR2978 PROTEIN"/>
    <property type="match status" value="1"/>
</dbReference>
<reference evidence="4" key="1">
    <citation type="journal article" date="2019" name="Int. J. Syst. Evol. Microbiol.">
        <title>The Global Catalogue of Microorganisms (GCM) 10K type strain sequencing project: providing services to taxonomists for standard genome sequencing and annotation.</title>
        <authorList>
            <consortium name="The Broad Institute Genomics Platform"/>
            <consortium name="The Broad Institute Genome Sequencing Center for Infectious Disease"/>
            <person name="Wu L."/>
            <person name="Ma J."/>
        </authorList>
    </citation>
    <scope>NUCLEOTIDE SEQUENCE [LARGE SCALE GENOMIC DNA]</scope>
    <source>
        <strain evidence="4">DT72</strain>
    </source>
</reference>
<dbReference type="InterPro" id="IPR007296">
    <property type="entry name" value="DUF403"/>
</dbReference>
<gene>
    <name evidence="3" type="ORF">ACFSJG_11290</name>
</gene>
<dbReference type="PANTHER" id="PTHR34595">
    <property type="entry name" value="BLR5612 PROTEIN"/>
    <property type="match status" value="1"/>
</dbReference>
<feature type="domain" description="Circularly permuted ATP-grasp type 2" evidence="2">
    <location>
        <begin position="87"/>
        <end position="461"/>
    </location>
</feature>
<comment type="caution">
    <text evidence="3">The sequence shown here is derived from an EMBL/GenBank/DDBJ whole genome shotgun (WGS) entry which is preliminary data.</text>
</comment>
<proteinExistence type="predicted"/>
<organism evidence="3 4">
    <name type="scientific">Rhodococcus gannanensis</name>
    <dbReference type="NCBI Taxonomy" id="1960308"/>
    <lineage>
        <taxon>Bacteria</taxon>
        <taxon>Bacillati</taxon>
        <taxon>Actinomycetota</taxon>
        <taxon>Actinomycetes</taxon>
        <taxon>Mycobacteriales</taxon>
        <taxon>Nocardiaceae</taxon>
        <taxon>Rhodococcus</taxon>
    </lineage>
</organism>
<dbReference type="InterPro" id="IPR025841">
    <property type="entry name" value="CP_ATPgrasp_2"/>
</dbReference>
<accession>A0ABW4P6Y2</accession>
<name>A0ABW4P6Y2_9NOCA</name>
<dbReference type="RefSeq" id="WP_378485329.1">
    <property type="nucleotide sequence ID" value="NZ_JBHUFB010000010.1"/>
</dbReference>
<protein>
    <submittedName>
        <fullName evidence="3">Circularly permuted type 2 ATP-grasp protein</fullName>
    </submittedName>
</protein>
<dbReference type="Proteomes" id="UP001597286">
    <property type="component" value="Unassembled WGS sequence"/>
</dbReference>
<evidence type="ECO:0000313" key="3">
    <source>
        <dbReference type="EMBL" id="MFD1812800.1"/>
    </source>
</evidence>
<dbReference type="EMBL" id="JBHUFB010000010">
    <property type="protein sequence ID" value="MFD1812800.1"/>
    <property type="molecule type" value="Genomic_DNA"/>
</dbReference>
<feature type="domain" description="DUF403" evidence="1">
    <location>
        <begin position="509"/>
        <end position="831"/>
    </location>
</feature>
<dbReference type="SUPFAM" id="SSF56059">
    <property type="entry name" value="Glutathione synthetase ATP-binding domain-like"/>
    <property type="match status" value="1"/>
</dbReference>
<dbReference type="Gene3D" id="3.40.50.11290">
    <property type="match status" value="1"/>
</dbReference>
<dbReference type="Pfam" id="PF14403">
    <property type="entry name" value="CP_ATPgrasp_2"/>
    <property type="match status" value="1"/>
</dbReference>
<evidence type="ECO:0000259" key="2">
    <source>
        <dbReference type="Pfam" id="PF14403"/>
    </source>
</evidence>
<dbReference type="Pfam" id="PF04168">
    <property type="entry name" value="Alpha-E"/>
    <property type="match status" value="1"/>
</dbReference>
<sequence>MTDVLADVAMRSGYRHDGPGYDELLDAEGRIRGQWEELTAGLGGRESAVLARHRQRLRTLVDNHGITYNPVDREGGPSVRWDVDGVPLVLAADDWAQLERGLVQRSRLLDALLADLYGDLRTVREGLVPPRLVFGHSGYVRAAHGLTLPGPHQLFSHAVDVSRGTDGRFRVLRDLTQAPSGVGYAMADRRVVARAMPDLYQASGPRPLSPFAQAMRLALRDVAPVGAEDPVVVVLSPGTSSETAFDQAYIAGTLGFPLVEAADLTVREGRVWMRSLGSLTRVDVILRRVDAVYTDPLDLRPDSQLGVVGLVEVLRRGGVTVVNTLGSGVLENPALAALLPSLCRALLDEDLLLDSVPSFWGGTRDGLSAITSRFGDLVLKSAVTSETVVAGTLAAADREALLARVTARPERWVGCELAEFSMAPTLSGDGTEIGAAPVGVRLFTVAQRVGFTPMAGGLGEVPGSDDPSRVLVKDVWVRARSLSVTADSAAATEPMPDFAVPATDVVTSPRVLGDLFWIGRYSERAEDSARLLIAVRERYQDYRFRPWLEGSGCLPVLLATLTTPAPSSPFEVADPVAAAEGPGAIRIDAYRAATAEFRSLTVDVERLGSLAQSFAGLDKAARSVRDQLSADTWTVLADVQRALDALADDPADDGSVLGVTQSAVLGGMLALSGLGAESMVRDLGWHVMDIGKRIERGLALSALLSATLTEVRDEATERALIDSVLVAAESAVTFRRRHRRVRLAAVAQLLLFDTTNPRSLVNLLDRIQENLRALPDSSGASQPELIVQELLAGLRRADPVGLETVADGTRPELADLLTTIHSGLSELSDVLLRGPLSLPGGTRPLWGGSENRIAT</sequence>
<dbReference type="InterPro" id="IPR051680">
    <property type="entry name" value="ATP-dep_Glu-Cys_Ligase-2"/>
</dbReference>